<sequence length="279" mass="31594">MAIARVNGIRMYYHVAGEGPLIVLLHGWPQTGHCWRHLMGPLSENHTVVAPDLRGYGRTDKPAGGYDKRTMADDVHRLVGSLGFGSATVIGHDRGARVAHRWALDHPGDVERLVVMDIIPTREMWRRMDADLAQRTWHWLFHLQPDLPELIDIGAYVRHMIRQWAHIPLPDEDVEEYVRAFSAVGAARAGFADYRAAFAGDAEHDEDDAGRRLTMPVRVLWGEHSFLQTLDPVAIWRDYAEDVTGTVIEDCGHFLAEEQPARVLEELALPARRGVRRVR</sequence>
<dbReference type="InterPro" id="IPR000639">
    <property type="entry name" value="Epox_hydrolase-like"/>
</dbReference>
<evidence type="ECO:0000313" key="3">
    <source>
        <dbReference type="EMBL" id="MBC6465672.1"/>
    </source>
</evidence>
<evidence type="ECO:0000256" key="1">
    <source>
        <dbReference type="ARBA" id="ARBA00022801"/>
    </source>
</evidence>
<dbReference type="EMBL" id="JABVEC010000005">
    <property type="protein sequence ID" value="MBC6465672.1"/>
    <property type="molecule type" value="Genomic_DNA"/>
</dbReference>
<protein>
    <submittedName>
        <fullName evidence="3">Alpha/beta hydrolase</fullName>
    </submittedName>
</protein>
<dbReference type="InterPro" id="IPR000073">
    <property type="entry name" value="AB_hydrolase_1"/>
</dbReference>
<dbReference type="Proteomes" id="UP000805614">
    <property type="component" value="Unassembled WGS sequence"/>
</dbReference>
<dbReference type="RefSeq" id="WP_187242687.1">
    <property type="nucleotide sequence ID" value="NZ_BAAAOK010000006.1"/>
</dbReference>
<keyword evidence="1 3" id="KW-0378">Hydrolase</keyword>
<dbReference type="Gene3D" id="3.40.50.1820">
    <property type="entry name" value="alpha/beta hydrolase"/>
    <property type="match status" value="1"/>
</dbReference>
<reference evidence="3 4" key="1">
    <citation type="submission" date="2020-06" db="EMBL/GenBank/DDBJ databases">
        <title>Actinomadura xiongansis sp. nov., isolated from soil of Baiyangdian.</title>
        <authorList>
            <person name="Zhang X."/>
        </authorList>
    </citation>
    <scope>NUCLEOTIDE SEQUENCE [LARGE SCALE GENOMIC DNA]</scope>
    <source>
        <strain evidence="3 4">HBUM206468</strain>
    </source>
</reference>
<evidence type="ECO:0000259" key="2">
    <source>
        <dbReference type="Pfam" id="PF00561"/>
    </source>
</evidence>
<dbReference type="PRINTS" id="PR00412">
    <property type="entry name" value="EPOXHYDRLASE"/>
</dbReference>
<proteinExistence type="predicted"/>
<dbReference type="GO" id="GO:0016787">
    <property type="term" value="F:hydrolase activity"/>
    <property type="evidence" value="ECO:0007669"/>
    <property type="project" value="UniProtKB-KW"/>
</dbReference>
<feature type="domain" description="AB hydrolase-1" evidence="2">
    <location>
        <begin position="20"/>
        <end position="259"/>
    </location>
</feature>
<organism evidence="3 4">
    <name type="scientific">Actinomadura alba</name>
    <dbReference type="NCBI Taxonomy" id="406431"/>
    <lineage>
        <taxon>Bacteria</taxon>
        <taxon>Bacillati</taxon>
        <taxon>Actinomycetota</taxon>
        <taxon>Actinomycetes</taxon>
        <taxon>Streptosporangiales</taxon>
        <taxon>Thermomonosporaceae</taxon>
        <taxon>Actinomadura</taxon>
    </lineage>
</organism>
<gene>
    <name evidence="3" type="ORF">HKK74_09205</name>
</gene>
<name>A0ABR7LMF8_9ACTN</name>
<dbReference type="SUPFAM" id="SSF53474">
    <property type="entry name" value="alpha/beta-Hydrolases"/>
    <property type="match status" value="1"/>
</dbReference>
<comment type="caution">
    <text evidence="3">The sequence shown here is derived from an EMBL/GenBank/DDBJ whole genome shotgun (WGS) entry which is preliminary data.</text>
</comment>
<dbReference type="PANTHER" id="PTHR43329">
    <property type="entry name" value="EPOXIDE HYDROLASE"/>
    <property type="match status" value="1"/>
</dbReference>
<dbReference type="Pfam" id="PF00561">
    <property type="entry name" value="Abhydrolase_1"/>
    <property type="match status" value="1"/>
</dbReference>
<accession>A0ABR7LMF8</accession>
<evidence type="ECO:0000313" key="4">
    <source>
        <dbReference type="Proteomes" id="UP000805614"/>
    </source>
</evidence>
<dbReference type="InterPro" id="IPR029058">
    <property type="entry name" value="AB_hydrolase_fold"/>
</dbReference>
<dbReference type="PRINTS" id="PR00111">
    <property type="entry name" value="ABHYDROLASE"/>
</dbReference>
<keyword evidence="4" id="KW-1185">Reference proteome</keyword>